<evidence type="ECO:0000259" key="15">
    <source>
        <dbReference type="Pfam" id="PF07715"/>
    </source>
</evidence>
<dbReference type="GO" id="GO:0009279">
    <property type="term" value="C:cell outer membrane"/>
    <property type="evidence" value="ECO:0007669"/>
    <property type="project" value="UniProtKB-SubCell"/>
</dbReference>
<dbReference type="PROSITE" id="PS52016">
    <property type="entry name" value="TONB_DEPENDENT_REC_3"/>
    <property type="match status" value="1"/>
</dbReference>
<evidence type="ECO:0000256" key="5">
    <source>
        <dbReference type="ARBA" id="ARBA00022692"/>
    </source>
</evidence>
<keyword evidence="8 12" id="KW-0798">TonB box</keyword>
<evidence type="ECO:0000259" key="14">
    <source>
        <dbReference type="Pfam" id="PF00593"/>
    </source>
</evidence>
<organism evidence="16 17">
    <name type="scientific">Novosphingobium sediminis</name>
    <dbReference type="NCBI Taxonomy" id="707214"/>
    <lineage>
        <taxon>Bacteria</taxon>
        <taxon>Pseudomonadati</taxon>
        <taxon>Pseudomonadota</taxon>
        <taxon>Alphaproteobacteria</taxon>
        <taxon>Sphingomonadales</taxon>
        <taxon>Sphingomonadaceae</taxon>
        <taxon>Novosphingobium</taxon>
    </lineage>
</organism>
<keyword evidence="3 11" id="KW-1134">Transmembrane beta strand</keyword>
<dbReference type="InterPro" id="IPR039426">
    <property type="entry name" value="TonB-dep_rcpt-like"/>
</dbReference>
<dbReference type="GO" id="GO:0006826">
    <property type="term" value="P:iron ion transport"/>
    <property type="evidence" value="ECO:0007669"/>
    <property type="project" value="UniProtKB-KW"/>
</dbReference>
<evidence type="ECO:0000313" key="16">
    <source>
        <dbReference type="EMBL" id="GEN98566.1"/>
    </source>
</evidence>
<gene>
    <name evidence="16" type="ORF">NSE01_03990</name>
</gene>
<evidence type="ECO:0000256" key="13">
    <source>
        <dbReference type="SAM" id="SignalP"/>
    </source>
</evidence>
<evidence type="ECO:0000256" key="4">
    <source>
        <dbReference type="ARBA" id="ARBA00022496"/>
    </source>
</evidence>
<evidence type="ECO:0000256" key="3">
    <source>
        <dbReference type="ARBA" id="ARBA00022452"/>
    </source>
</evidence>
<keyword evidence="6" id="KW-0408">Iron</keyword>
<evidence type="ECO:0000256" key="10">
    <source>
        <dbReference type="ARBA" id="ARBA00023237"/>
    </source>
</evidence>
<dbReference type="InterPro" id="IPR000531">
    <property type="entry name" value="Beta-barrel_TonB"/>
</dbReference>
<accession>A0A512AFX1</accession>
<evidence type="ECO:0000256" key="11">
    <source>
        <dbReference type="PROSITE-ProRule" id="PRU01360"/>
    </source>
</evidence>
<proteinExistence type="inferred from homology"/>
<protein>
    <submittedName>
        <fullName evidence="16">TonB-dependent receptor</fullName>
    </submittedName>
</protein>
<evidence type="ECO:0000256" key="12">
    <source>
        <dbReference type="RuleBase" id="RU003357"/>
    </source>
</evidence>
<evidence type="ECO:0000256" key="1">
    <source>
        <dbReference type="ARBA" id="ARBA00004571"/>
    </source>
</evidence>
<feature type="domain" description="TonB-dependent receptor plug" evidence="15">
    <location>
        <begin position="64"/>
        <end position="171"/>
    </location>
</feature>
<feature type="chain" id="PRO_5022097205" evidence="13">
    <location>
        <begin position="32"/>
        <end position="819"/>
    </location>
</feature>
<keyword evidence="7" id="KW-0406">Ion transport</keyword>
<dbReference type="Proteomes" id="UP000321464">
    <property type="component" value="Unassembled WGS sequence"/>
</dbReference>
<feature type="signal peptide" evidence="13">
    <location>
        <begin position="1"/>
        <end position="31"/>
    </location>
</feature>
<keyword evidence="4" id="KW-0410">Iron transport</keyword>
<keyword evidence="16" id="KW-0675">Receptor</keyword>
<dbReference type="Pfam" id="PF07715">
    <property type="entry name" value="Plug"/>
    <property type="match status" value="1"/>
</dbReference>
<evidence type="ECO:0000256" key="8">
    <source>
        <dbReference type="ARBA" id="ARBA00023077"/>
    </source>
</evidence>
<dbReference type="PANTHER" id="PTHR32552">
    <property type="entry name" value="FERRICHROME IRON RECEPTOR-RELATED"/>
    <property type="match status" value="1"/>
</dbReference>
<reference evidence="16 17" key="1">
    <citation type="submission" date="2019-07" db="EMBL/GenBank/DDBJ databases">
        <title>Whole genome shotgun sequence of Novosphingobium sediminis NBRC 106119.</title>
        <authorList>
            <person name="Hosoyama A."/>
            <person name="Uohara A."/>
            <person name="Ohji S."/>
            <person name="Ichikawa N."/>
        </authorList>
    </citation>
    <scope>NUCLEOTIDE SEQUENCE [LARGE SCALE GENOMIC DNA]</scope>
    <source>
        <strain evidence="16 17">NBRC 106119</strain>
    </source>
</reference>
<evidence type="ECO:0000256" key="9">
    <source>
        <dbReference type="ARBA" id="ARBA00023136"/>
    </source>
</evidence>
<dbReference type="EMBL" id="BJYR01000002">
    <property type="protein sequence ID" value="GEN98566.1"/>
    <property type="molecule type" value="Genomic_DNA"/>
</dbReference>
<name>A0A512AFX1_9SPHN</name>
<evidence type="ECO:0000256" key="6">
    <source>
        <dbReference type="ARBA" id="ARBA00023004"/>
    </source>
</evidence>
<keyword evidence="10 11" id="KW-0998">Cell outer membrane</keyword>
<evidence type="ECO:0000256" key="2">
    <source>
        <dbReference type="ARBA" id="ARBA00022448"/>
    </source>
</evidence>
<keyword evidence="5 11" id="KW-0812">Transmembrane</keyword>
<dbReference type="SUPFAM" id="SSF56935">
    <property type="entry name" value="Porins"/>
    <property type="match status" value="1"/>
</dbReference>
<dbReference type="AlphaFoldDB" id="A0A512AFX1"/>
<sequence length="819" mass="89482">MTKTTYKTTLAKTALMGATILMGSTAFPAFAQMAPAPASDAPQAAAIEDNSAIVVTATRRATSLQDVPINITAVGAEQLERQRIDDVRDIADFTPGVTIADTGPGSTGTIVLRGLNASDTDATGNSYDSALGIYLGEVPLYYDFKMLDINRVETLLGPQGTLYGLGTLAGAIRNIPNRPDTTKWQAEWHGRVYGKKEASKTGYQVDGVINIPIVKDHIAFRSATGYYYDPGFIDYALLVKTPGVSLPQPDGFATVPPTSISQAGYDANLYRRKDLNFEKTFTTRNQLLFQITPDLSVDFTYAFQHTKTDGGQYNSDFVLGTGKYESASRYAEPVDRRAHLASMEINAHVAEIFDLVSTTAYTEVKNKRVGDNTDLLLDLDYDYELFPAFTSWNESENTRKQFNQEIRLVSTHGGPFSWVLGGFFNEQKLQADYREHVPGHPWVEFGTQPNPDEIEYASFNRSKVIEKAVFGEGTFKITPEWQVTAGGRYFNYSSLVSGRAVTPLLGDPISPYDAKPAGGTTAKSGGVWKFNTSYKFTPGLMVYATYSKGYRIGGPNTVAPCILPLKPPPFQNVCALPNELQYGPDSTKNLEVGVRAELFNRKLTLNVNAFTIDWSGIQVASATVNGIVGITVNGGKAKSEGFDASFQIRPIDGLSIQGTYSYTNARLTEDVPAIIAVNSPAATYPSRPIQLDALKGDRLPGSTKNSGSLGVNYTFPVMGGDFSADWTATYRGDVVTRLGWDRAYGDKLPGFVLHRASLSWQNDVFTVGVFANNIFNKYAITAVSNDRSRVGLNDGVVLRYLRNTVITPRTVGLEVRVKY</sequence>
<comment type="similarity">
    <text evidence="11 12">Belongs to the TonB-dependent receptor family.</text>
</comment>
<dbReference type="InterPro" id="IPR012910">
    <property type="entry name" value="Plug_dom"/>
</dbReference>
<dbReference type="Pfam" id="PF00593">
    <property type="entry name" value="TonB_dep_Rec_b-barrel"/>
    <property type="match status" value="1"/>
</dbReference>
<keyword evidence="13" id="KW-0732">Signal</keyword>
<keyword evidence="17" id="KW-1185">Reference proteome</keyword>
<comment type="subcellular location">
    <subcellularLocation>
        <location evidence="1 11">Cell outer membrane</location>
        <topology evidence="1 11">Multi-pass membrane protein</topology>
    </subcellularLocation>
</comment>
<keyword evidence="2 11" id="KW-0813">Transport</keyword>
<dbReference type="PANTHER" id="PTHR32552:SF81">
    <property type="entry name" value="TONB-DEPENDENT OUTER MEMBRANE RECEPTOR"/>
    <property type="match status" value="1"/>
</dbReference>
<dbReference type="InterPro" id="IPR036942">
    <property type="entry name" value="Beta-barrel_TonB_sf"/>
</dbReference>
<evidence type="ECO:0000313" key="17">
    <source>
        <dbReference type="Proteomes" id="UP000321464"/>
    </source>
</evidence>
<dbReference type="Gene3D" id="2.40.170.20">
    <property type="entry name" value="TonB-dependent receptor, beta-barrel domain"/>
    <property type="match status" value="2"/>
</dbReference>
<keyword evidence="9 11" id="KW-0472">Membrane</keyword>
<feature type="domain" description="TonB-dependent receptor-like beta-barrel" evidence="14">
    <location>
        <begin position="273"/>
        <end position="774"/>
    </location>
</feature>
<comment type="caution">
    <text evidence="16">The sequence shown here is derived from an EMBL/GenBank/DDBJ whole genome shotgun (WGS) entry which is preliminary data.</text>
</comment>
<evidence type="ECO:0000256" key="7">
    <source>
        <dbReference type="ARBA" id="ARBA00023065"/>
    </source>
</evidence>